<dbReference type="PIRSF" id="PIRSF006487">
    <property type="entry name" value="GcvT"/>
    <property type="match status" value="1"/>
</dbReference>
<dbReference type="Pfam" id="PF01571">
    <property type="entry name" value="GCV_T"/>
    <property type="match status" value="1"/>
</dbReference>
<evidence type="ECO:0000259" key="9">
    <source>
        <dbReference type="Pfam" id="PF08669"/>
    </source>
</evidence>
<reference evidence="11" key="1">
    <citation type="submission" date="2018-09" db="EMBL/GenBank/DDBJ databases">
        <title>Paracoccus onubensis nov. sp. a moderate halophilic bacterium isolated from Gruta de las Maravillas (Aracena, Spain).</title>
        <authorList>
            <person name="Jurado V."/>
            <person name="Gutierrez-Patricio S."/>
            <person name="Gonzalez-Pimentel J.L."/>
            <person name="Miller A.Z."/>
            <person name="Laiz L."/>
            <person name="Saiz-Jimenez C."/>
        </authorList>
    </citation>
    <scope>NUCLEOTIDE SEQUENCE [LARGE SCALE GENOMIC DNA]</scope>
    <source>
        <strain evidence="11">DSM 26381</strain>
    </source>
</reference>
<dbReference type="Gene3D" id="3.30.70.1400">
    <property type="entry name" value="Aminomethyltransferase beta-barrel domains"/>
    <property type="match status" value="1"/>
</dbReference>
<evidence type="ECO:0000256" key="2">
    <source>
        <dbReference type="ARBA" id="ARBA00012616"/>
    </source>
</evidence>
<evidence type="ECO:0000256" key="7">
    <source>
        <dbReference type="PIRSR" id="PIRSR006487-1"/>
    </source>
</evidence>
<dbReference type="RefSeq" id="WP_119900995.1">
    <property type="nucleotide sequence ID" value="NZ_QNRC01000011.1"/>
</dbReference>
<dbReference type="InterPro" id="IPR028896">
    <property type="entry name" value="GcvT/YgfZ/DmdA"/>
</dbReference>
<dbReference type="NCBIfam" id="TIGR00528">
    <property type="entry name" value="gcvT"/>
    <property type="match status" value="1"/>
</dbReference>
<comment type="catalytic activity">
    <reaction evidence="6">
        <text>N(6)-[(R)-S(8)-aminomethyldihydrolipoyl]-L-lysyl-[protein] + (6S)-5,6,7,8-tetrahydrofolate = N(6)-[(R)-dihydrolipoyl]-L-lysyl-[protein] + (6R)-5,10-methylene-5,6,7,8-tetrahydrofolate + NH4(+)</text>
        <dbReference type="Rhea" id="RHEA:16945"/>
        <dbReference type="Rhea" id="RHEA-COMP:10475"/>
        <dbReference type="Rhea" id="RHEA-COMP:10492"/>
        <dbReference type="ChEBI" id="CHEBI:15636"/>
        <dbReference type="ChEBI" id="CHEBI:28938"/>
        <dbReference type="ChEBI" id="CHEBI:57453"/>
        <dbReference type="ChEBI" id="CHEBI:83100"/>
        <dbReference type="ChEBI" id="CHEBI:83143"/>
        <dbReference type="EC" id="2.1.2.10"/>
    </reaction>
</comment>
<dbReference type="SUPFAM" id="SSF101790">
    <property type="entry name" value="Aminomethyltransferase beta-barrel domain"/>
    <property type="match status" value="1"/>
</dbReference>
<protein>
    <recommendedName>
        <fullName evidence="2">aminomethyltransferase</fullName>
        <ecNumber evidence="2">2.1.2.10</ecNumber>
    </recommendedName>
    <alternativeName>
        <fullName evidence="5">Glycine cleavage system T protein</fullName>
    </alternativeName>
</protein>
<evidence type="ECO:0000259" key="8">
    <source>
        <dbReference type="Pfam" id="PF01571"/>
    </source>
</evidence>
<dbReference type="OrthoDB" id="9774591at2"/>
<dbReference type="PANTHER" id="PTHR43757">
    <property type="entry name" value="AMINOMETHYLTRANSFERASE"/>
    <property type="match status" value="1"/>
</dbReference>
<sequence>MSEKLRRTGLYQLHLSQGGRMVPFAGWEMPVQFAAGVLNEHLHTRAQAGLFDVGHMGQVQVFPRDGNLQSAALALETLIPADVMGLAEGRQRYGLFTNRHGGIMDDLMFANRGDHFLLVVNAACAEQDIAHLRGLEGVRVRPVADRGLIALQGPAAGAALARLIPGTAAMRFMDLRDFDWQGAGLWISRSGYTGEDGFEISVPEASLRGFAEALLEQPEVLPVGLGARDSLRLEAGLPLYGHDMDAGVTPSEAALGWSIPKVRRNGGCRAGGFPGAARVLAELQDGPARIRRGLRPEGRAPIREGVALFAAETGGEPLAQVRSGGFGASVGGPVAMALLDPRLPEGTRLWAELRGKRIPVAIAPLPFITPSYKR</sequence>
<dbReference type="EMBL" id="QZEW01000165">
    <property type="protein sequence ID" value="RJL00981.1"/>
    <property type="molecule type" value="Genomic_DNA"/>
</dbReference>
<accession>A0A418ZTY3</accession>
<organism evidence="10 11">
    <name type="scientific">Paracoccus siganidrum</name>
    <dbReference type="NCBI Taxonomy" id="1276757"/>
    <lineage>
        <taxon>Bacteria</taxon>
        <taxon>Pseudomonadati</taxon>
        <taxon>Pseudomonadota</taxon>
        <taxon>Alphaproteobacteria</taxon>
        <taxon>Rhodobacterales</taxon>
        <taxon>Paracoccaceae</taxon>
        <taxon>Paracoccus</taxon>
    </lineage>
</organism>
<dbReference type="InterPro" id="IPR006222">
    <property type="entry name" value="GCVT_N"/>
</dbReference>
<dbReference type="GO" id="GO:0008483">
    <property type="term" value="F:transaminase activity"/>
    <property type="evidence" value="ECO:0007669"/>
    <property type="project" value="UniProtKB-KW"/>
</dbReference>
<evidence type="ECO:0000256" key="5">
    <source>
        <dbReference type="ARBA" id="ARBA00031395"/>
    </source>
</evidence>
<feature type="domain" description="GCVT N-terminal" evidence="8">
    <location>
        <begin position="10"/>
        <end position="259"/>
    </location>
</feature>
<feature type="binding site" evidence="7">
    <location>
        <position position="199"/>
    </location>
    <ligand>
        <name>substrate</name>
    </ligand>
</feature>
<dbReference type="InterPro" id="IPR013977">
    <property type="entry name" value="GcvT_C"/>
</dbReference>
<dbReference type="SUPFAM" id="SSF103025">
    <property type="entry name" value="Folate-binding domain"/>
    <property type="match status" value="1"/>
</dbReference>
<feature type="domain" description="Aminomethyltransferase C-terminal" evidence="9">
    <location>
        <begin position="292"/>
        <end position="367"/>
    </location>
</feature>
<dbReference type="InterPro" id="IPR006223">
    <property type="entry name" value="GcvT"/>
</dbReference>
<evidence type="ECO:0000313" key="11">
    <source>
        <dbReference type="Proteomes" id="UP000283587"/>
    </source>
</evidence>
<evidence type="ECO:0000256" key="1">
    <source>
        <dbReference type="ARBA" id="ARBA00008609"/>
    </source>
</evidence>
<dbReference type="Proteomes" id="UP000283587">
    <property type="component" value="Unassembled WGS sequence"/>
</dbReference>
<comment type="similarity">
    <text evidence="1">Belongs to the GcvT family.</text>
</comment>
<evidence type="ECO:0000256" key="6">
    <source>
        <dbReference type="ARBA" id="ARBA00047665"/>
    </source>
</evidence>
<keyword evidence="4 10" id="KW-0808">Transferase</keyword>
<keyword evidence="11" id="KW-1185">Reference proteome</keyword>
<dbReference type="InterPro" id="IPR027266">
    <property type="entry name" value="TrmE/GcvT-like"/>
</dbReference>
<dbReference type="Gene3D" id="4.10.1250.10">
    <property type="entry name" value="Aminomethyltransferase fragment"/>
    <property type="match status" value="1"/>
</dbReference>
<dbReference type="Gene3D" id="3.30.1360.120">
    <property type="entry name" value="Probable tRNA modification gtpase trme, domain 1"/>
    <property type="match status" value="1"/>
</dbReference>
<dbReference type="Gene3D" id="2.40.30.110">
    <property type="entry name" value="Aminomethyltransferase beta-barrel domains"/>
    <property type="match status" value="1"/>
</dbReference>
<dbReference type="NCBIfam" id="NF010093">
    <property type="entry name" value="PRK13579.1"/>
    <property type="match status" value="1"/>
</dbReference>
<proteinExistence type="inferred from homology"/>
<dbReference type="EC" id="2.1.2.10" evidence="2"/>
<dbReference type="InterPro" id="IPR029043">
    <property type="entry name" value="GcvT/YgfZ_C"/>
</dbReference>
<dbReference type="PANTHER" id="PTHR43757:SF2">
    <property type="entry name" value="AMINOMETHYLTRANSFERASE, MITOCHONDRIAL"/>
    <property type="match status" value="1"/>
</dbReference>
<keyword evidence="10" id="KW-0489">Methyltransferase</keyword>
<evidence type="ECO:0000313" key="10">
    <source>
        <dbReference type="EMBL" id="RJL00981.1"/>
    </source>
</evidence>
<evidence type="ECO:0000256" key="3">
    <source>
        <dbReference type="ARBA" id="ARBA00022576"/>
    </source>
</evidence>
<dbReference type="GO" id="GO:0005960">
    <property type="term" value="C:glycine cleavage complex"/>
    <property type="evidence" value="ECO:0007669"/>
    <property type="project" value="InterPro"/>
</dbReference>
<dbReference type="AlphaFoldDB" id="A0A418ZTY3"/>
<comment type="caution">
    <text evidence="10">The sequence shown here is derived from an EMBL/GenBank/DDBJ whole genome shotgun (WGS) entry which is preliminary data.</text>
</comment>
<keyword evidence="3" id="KW-0032">Aminotransferase</keyword>
<evidence type="ECO:0000256" key="4">
    <source>
        <dbReference type="ARBA" id="ARBA00022679"/>
    </source>
</evidence>
<dbReference type="GO" id="GO:0006546">
    <property type="term" value="P:glycine catabolic process"/>
    <property type="evidence" value="ECO:0007669"/>
    <property type="project" value="InterPro"/>
</dbReference>
<gene>
    <name evidence="10" type="primary">gcvT</name>
    <name evidence="10" type="ORF">D3P05_22540</name>
</gene>
<dbReference type="GO" id="GO:0008168">
    <property type="term" value="F:methyltransferase activity"/>
    <property type="evidence" value="ECO:0007669"/>
    <property type="project" value="UniProtKB-KW"/>
</dbReference>
<dbReference type="GO" id="GO:0004047">
    <property type="term" value="F:aminomethyltransferase activity"/>
    <property type="evidence" value="ECO:0007669"/>
    <property type="project" value="UniProtKB-EC"/>
</dbReference>
<dbReference type="Pfam" id="PF08669">
    <property type="entry name" value="GCV_T_C"/>
    <property type="match status" value="1"/>
</dbReference>
<name>A0A418ZTY3_9RHOB</name>
<dbReference type="GO" id="GO:0032259">
    <property type="term" value="P:methylation"/>
    <property type="evidence" value="ECO:0007669"/>
    <property type="project" value="UniProtKB-KW"/>
</dbReference>